<feature type="non-terminal residue" evidence="3">
    <location>
        <position position="1"/>
    </location>
</feature>
<reference evidence="3 4" key="1">
    <citation type="submission" date="2014-04" db="EMBL/GenBank/DDBJ databases">
        <authorList>
            <consortium name="DOE Joint Genome Institute"/>
            <person name="Kuo A."/>
            <person name="Girlanda M."/>
            <person name="Perotto S."/>
            <person name="Kohler A."/>
            <person name="Nagy L.G."/>
            <person name="Floudas D."/>
            <person name="Copeland A."/>
            <person name="Barry K.W."/>
            <person name="Cichocki N."/>
            <person name="Veneault-Fourrey C."/>
            <person name="LaButti K."/>
            <person name="Lindquist E.A."/>
            <person name="Lipzen A."/>
            <person name="Lundell T."/>
            <person name="Morin E."/>
            <person name="Murat C."/>
            <person name="Sun H."/>
            <person name="Tunlid A."/>
            <person name="Henrissat B."/>
            <person name="Grigoriev I.V."/>
            <person name="Hibbett D.S."/>
            <person name="Martin F."/>
            <person name="Nordberg H.P."/>
            <person name="Cantor M.N."/>
            <person name="Hua S.X."/>
        </authorList>
    </citation>
    <scope>NUCLEOTIDE SEQUENCE [LARGE SCALE GENOMIC DNA]</scope>
    <source>
        <strain evidence="3 4">MUT 4182</strain>
    </source>
</reference>
<dbReference type="Proteomes" id="UP000054248">
    <property type="component" value="Unassembled WGS sequence"/>
</dbReference>
<gene>
    <name evidence="3" type="ORF">M407DRAFT_66069</name>
</gene>
<proteinExistence type="predicted"/>
<dbReference type="InterPro" id="IPR007527">
    <property type="entry name" value="Znf_SWIM"/>
</dbReference>
<reference evidence="4" key="2">
    <citation type="submission" date="2015-01" db="EMBL/GenBank/DDBJ databases">
        <title>Evolutionary Origins and Diversification of the Mycorrhizal Mutualists.</title>
        <authorList>
            <consortium name="DOE Joint Genome Institute"/>
            <consortium name="Mycorrhizal Genomics Consortium"/>
            <person name="Kohler A."/>
            <person name="Kuo A."/>
            <person name="Nagy L.G."/>
            <person name="Floudas D."/>
            <person name="Copeland A."/>
            <person name="Barry K.W."/>
            <person name="Cichocki N."/>
            <person name="Veneault-Fourrey C."/>
            <person name="LaButti K."/>
            <person name="Lindquist E.A."/>
            <person name="Lipzen A."/>
            <person name="Lundell T."/>
            <person name="Morin E."/>
            <person name="Murat C."/>
            <person name="Riley R."/>
            <person name="Ohm R."/>
            <person name="Sun H."/>
            <person name="Tunlid A."/>
            <person name="Henrissat B."/>
            <person name="Grigoriev I.V."/>
            <person name="Hibbett D.S."/>
            <person name="Martin F."/>
        </authorList>
    </citation>
    <scope>NUCLEOTIDE SEQUENCE [LARGE SCALE GENOMIC DNA]</scope>
    <source>
        <strain evidence="4">MUT 4182</strain>
    </source>
</reference>
<name>A0A0C3QW45_9AGAM</name>
<keyword evidence="1" id="KW-0862">Zinc</keyword>
<dbReference type="OrthoDB" id="3261031at2759"/>
<evidence type="ECO:0000313" key="3">
    <source>
        <dbReference type="EMBL" id="KIO33044.1"/>
    </source>
</evidence>
<evidence type="ECO:0000313" key="4">
    <source>
        <dbReference type="Proteomes" id="UP000054248"/>
    </source>
</evidence>
<keyword evidence="1" id="KW-0863">Zinc-finger</keyword>
<sequence length="189" mass="21261">NRYTNDTAYITTPWFMELITQRRLNVHHLLKVVFESAEATTHHLLVLLDYGAYLCDCCMGTNLGIPCRHYFAVLRAMRSPPISFHIGLIRLRWLNDPNLDISSVPPVTLDLVETDRRIPVSGHILSNPLHGRGGASVLLSLDGTPPPPTQTISAQEVFHHIQTAVRTATRGIQTQEQLAQFMDRMAEVE</sequence>
<keyword evidence="4" id="KW-1185">Reference proteome</keyword>
<dbReference type="AlphaFoldDB" id="A0A0C3QW45"/>
<dbReference type="PROSITE" id="PS50966">
    <property type="entry name" value="ZF_SWIM"/>
    <property type="match status" value="1"/>
</dbReference>
<dbReference type="GO" id="GO:0008270">
    <property type="term" value="F:zinc ion binding"/>
    <property type="evidence" value="ECO:0007669"/>
    <property type="project" value="UniProtKB-KW"/>
</dbReference>
<evidence type="ECO:0000256" key="1">
    <source>
        <dbReference type="PROSITE-ProRule" id="PRU00325"/>
    </source>
</evidence>
<keyword evidence="1" id="KW-0479">Metal-binding</keyword>
<protein>
    <recommendedName>
        <fullName evidence="2">SWIM-type domain-containing protein</fullName>
    </recommendedName>
</protein>
<dbReference type="HOGENOM" id="CLU_1454655_0_0_1"/>
<dbReference type="EMBL" id="KN822951">
    <property type="protein sequence ID" value="KIO33044.1"/>
    <property type="molecule type" value="Genomic_DNA"/>
</dbReference>
<dbReference type="STRING" id="1051891.A0A0C3QW45"/>
<feature type="domain" description="SWIM-type" evidence="2">
    <location>
        <begin position="44"/>
        <end position="78"/>
    </location>
</feature>
<organism evidence="3 4">
    <name type="scientific">Tulasnella calospora MUT 4182</name>
    <dbReference type="NCBI Taxonomy" id="1051891"/>
    <lineage>
        <taxon>Eukaryota</taxon>
        <taxon>Fungi</taxon>
        <taxon>Dikarya</taxon>
        <taxon>Basidiomycota</taxon>
        <taxon>Agaricomycotina</taxon>
        <taxon>Agaricomycetes</taxon>
        <taxon>Cantharellales</taxon>
        <taxon>Tulasnellaceae</taxon>
        <taxon>Tulasnella</taxon>
    </lineage>
</organism>
<accession>A0A0C3QW45</accession>
<evidence type="ECO:0000259" key="2">
    <source>
        <dbReference type="PROSITE" id="PS50966"/>
    </source>
</evidence>